<dbReference type="PROSITE" id="PS51387">
    <property type="entry name" value="FAD_PCMH"/>
    <property type="match status" value="1"/>
</dbReference>
<dbReference type="GO" id="GO:0071949">
    <property type="term" value="F:FAD binding"/>
    <property type="evidence" value="ECO:0007669"/>
    <property type="project" value="InterPro"/>
</dbReference>
<dbReference type="InterPro" id="IPR016169">
    <property type="entry name" value="FAD-bd_PCMH_sub2"/>
</dbReference>
<dbReference type="Gene3D" id="3.40.462.20">
    <property type="match status" value="1"/>
</dbReference>
<evidence type="ECO:0000256" key="4">
    <source>
        <dbReference type="ARBA" id="ARBA00023002"/>
    </source>
</evidence>
<evidence type="ECO:0000313" key="8">
    <source>
        <dbReference type="Proteomes" id="UP000326565"/>
    </source>
</evidence>
<dbReference type="Gene3D" id="3.30.465.10">
    <property type="match status" value="2"/>
</dbReference>
<reference evidence="7 8" key="1">
    <citation type="submission" date="2019-04" db="EMBL/GenBank/DDBJ databases">
        <title>Friends and foes A comparative genomics study of 23 Aspergillus species from section Flavi.</title>
        <authorList>
            <consortium name="DOE Joint Genome Institute"/>
            <person name="Kjaerbolling I."/>
            <person name="Vesth T."/>
            <person name="Frisvad J.C."/>
            <person name="Nybo J.L."/>
            <person name="Theobald S."/>
            <person name="Kildgaard S."/>
            <person name="Isbrandt T."/>
            <person name="Kuo A."/>
            <person name="Sato A."/>
            <person name="Lyhne E.K."/>
            <person name="Kogle M.E."/>
            <person name="Wiebenga A."/>
            <person name="Kun R.S."/>
            <person name="Lubbers R.J."/>
            <person name="Makela M.R."/>
            <person name="Barry K."/>
            <person name="Chovatia M."/>
            <person name="Clum A."/>
            <person name="Daum C."/>
            <person name="Haridas S."/>
            <person name="He G."/>
            <person name="LaButti K."/>
            <person name="Lipzen A."/>
            <person name="Mondo S."/>
            <person name="Riley R."/>
            <person name="Salamov A."/>
            <person name="Simmons B.A."/>
            <person name="Magnuson J.K."/>
            <person name="Henrissat B."/>
            <person name="Mortensen U.H."/>
            <person name="Larsen T.O."/>
            <person name="Devries R.P."/>
            <person name="Grigoriev I.V."/>
            <person name="Machida M."/>
            <person name="Baker S.E."/>
            <person name="Andersen M.R."/>
        </authorList>
    </citation>
    <scope>NUCLEOTIDE SEQUENCE [LARGE SCALE GENOMIC DNA]</scope>
    <source>
        <strain evidence="7 8">CBS 151.66</strain>
    </source>
</reference>
<proteinExistence type="inferred from homology"/>
<feature type="domain" description="FAD-binding PCMH-type" evidence="6">
    <location>
        <begin position="70"/>
        <end position="241"/>
    </location>
</feature>
<name>A0A5N5WIH1_9EURO</name>
<dbReference type="PANTHER" id="PTHR42973">
    <property type="entry name" value="BINDING OXIDOREDUCTASE, PUTATIVE (AFU_ORTHOLOGUE AFUA_1G17690)-RELATED"/>
    <property type="match status" value="1"/>
</dbReference>
<evidence type="ECO:0000256" key="5">
    <source>
        <dbReference type="SAM" id="SignalP"/>
    </source>
</evidence>
<dbReference type="InterPro" id="IPR006094">
    <property type="entry name" value="Oxid_FAD_bind_N"/>
</dbReference>
<evidence type="ECO:0000256" key="2">
    <source>
        <dbReference type="ARBA" id="ARBA00022630"/>
    </source>
</evidence>
<evidence type="ECO:0000259" key="6">
    <source>
        <dbReference type="PROSITE" id="PS51387"/>
    </source>
</evidence>
<dbReference type="OrthoDB" id="2151789at2759"/>
<dbReference type="InterPro" id="IPR012951">
    <property type="entry name" value="BBE"/>
</dbReference>
<keyword evidence="3" id="KW-0274">FAD</keyword>
<keyword evidence="8" id="KW-1185">Reference proteome</keyword>
<keyword evidence="2" id="KW-0285">Flavoprotein</keyword>
<comment type="similarity">
    <text evidence="1">Belongs to the oxygen-dependent FAD-linked oxidoreductase family.</text>
</comment>
<accession>A0A5N5WIH1</accession>
<feature type="signal peptide" evidence="5">
    <location>
        <begin position="1"/>
        <end position="17"/>
    </location>
</feature>
<evidence type="ECO:0000313" key="7">
    <source>
        <dbReference type="EMBL" id="KAB8068293.1"/>
    </source>
</evidence>
<keyword evidence="5" id="KW-0732">Signal</keyword>
<dbReference type="AlphaFoldDB" id="A0A5N5WIH1"/>
<dbReference type="EMBL" id="ML732402">
    <property type="protein sequence ID" value="KAB8068293.1"/>
    <property type="molecule type" value="Genomic_DNA"/>
</dbReference>
<dbReference type="Proteomes" id="UP000326565">
    <property type="component" value="Unassembled WGS sequence"/>
</dbReference>
<protein>
    <recommendedName>
        <fullName evidence="6">FAD-binding PCMH-type domain-containing protein</fullName>
    </recommendedName>
</protein>
<feature type="chain" id="PRO_5024843624" description="FAD-binding PCMH-type domain-containing protein" evidence="5">
    <location>
        <begin position="18"/>
        <end position="484"/>
    </location>
</feature>
<dbReference type="GO" id="GO:0016491">
    <property type="term" value="F:oxidoreductase activity"/>
    <property type="evidence" value="ECO:0007669"/>
    <property type="project" value="UniProtKB-KW"/>
</dbReference>
<dbReference type="PANTHER" id="PTHR42973:SF13">
    <property type="entry name" value="FAD-BINDING PCMH-TYPE DOMAIN-CONTAINING PROTEIN"/>
    <property type="match status" value="1"/>
</dbReference>
<dbReference type="InterPro" id="IPR016166">
    <property type="entry name" value="FAD-bd_PCMH"/>
</dbReference>
<dbReference type="InterPro" id="IPR036318">
    <property type="entry name" value="FAD-bd_PCMH-like_sf"/>
</dbReference>
<organism evidence="7 8">
    <name type="scientific">Aspergillus leporis</name>
    <dbReference type="NCBI Taxonomy" id="41062"/>
    <lineage>
        <taxon>Eukaryota</taxon>
        <taxon>Fungi</taxon>
        <taxon>Dikarya</taxon>
        <taxon>Ascomycota</taxon>
        <taxon>Pezizomycotina</taxon>
        <taxon>Eurotiomycetes</taxon>
        <taxon>Eurotiomycetidae</taxon>
        <taxon>Eurotiales</taxon>
        <taxon>Aspergillaceae</taxon>
        <taxon>Aspergillus</taxon>
        <taxon>Aspergillus subgen. Circumdati</taxon>
    </lineage>
</organism>
<sequence>MVRIIASLPYLLAVANAAAPGVSYAGNHSPLNQPVPANCQQACAQLSAVFGSAFHYPGSDNFSIWDAKQQEVHPACRVEPSSASDVSKILNILVDHWCYFSVKGGGHSRNPGDSNSVGGVTVDLDRMRNVEVWDDGTKARVGGGANTVQVYQALESRNLSFVGGRVGTVGVGGFTLGGGTSPLSNKYGWALDNVYEYEVVLANSTIVTASESHNSDLYFALRGGGNNFGIVTAFTVRTFAHGPVFTSLTSYSANQTEHVLDRVYDLYTNKDLTSDVELGYDLYYTYASDSDEFTLMGTQRYGKPVQKPPVFHAIDQIPTLSRTTTVSTLSSLVNESSPMEQPVFQQEVEAIKTVPGLVPNFICYPLQRNAITAMKQRGGNALGIERDEPLFIILISTAWSHRDDDSIVERMTANTIRRVKAAAEDLGVANRYLYINYAAAAQADAVFAGYGNKNVQRLREVQRAVDPHGIFTSKGLWRGFIKLL</sequence>
<keyword evidence="4" id="KW-0560">Oxidoreductase</keyword>
<dbReference type="Pfam" id="PF01565">
    <property type="entry name" value="FAD_binding_4"/>
    <property type="match status" value="1"/>
</dbReference>
<dbReference type="Pfam" id="PF08031">
    <property type="entry name" value="BBE"/>
    <property type="match status" value="1"/>
</dbReference>
<evidence type="ECO:0000256" key="3">
    <source>
        <dbReference type="ARBA" id="ARBA00022827"/>
    </source>
</evidence>
<dbReference type="SUPFAM" id="SSF56176">
    <property type="entry name" value="FAD-binding/transporter-associated domain-like"/>
    <property type="match status" value="1"/>
</dbReference>
<evidence type="ECO:0000256" key="1">
    <source>
        <dbReference type="ARBA" id="ARBA00005466"/>
    </source>
</evidence>
<dbReference type="InterPro" id="IPR050416">
    <property type="entry name" value="FAD-linked_Oxidoreductase"/>
</dbReference>
<gene>
    <name evidence="7" type="ORF">BDV29DRAFT_195772</name>
</gene>